<dbReference type="InterPro" id="IPR013780">
    <property type="entry name" value="Glyco_hydro_b"/>
</dbReference>
<dbReference type="EMBL" id="CP150845">
    <property type="protein sequence ID" value="WYZ19228.1"/>
    <property type="molecule type" value="Genomic_DNA"/>
</dbReference>
<dbReference type="Gene3D" id="3.20.20.80">
    <property type="entry name" value="Glycosidases"/>
    <property type="match status" value="1"/>
</dbReference>
<reference evidence="10 11" key="1">
    <citation type="submission" date="2024-03" db="EMBL/GenBank/DDBJ databases">
        <title>Flavobacterium soyae.</title>
        <authorList>
            <person name="Zheng W."/>
        </authorList>
    </citation>
    <scope>NUCLEOTIDE SEQUENCE [LARGE SCALE GENOMIC DNA]</scope>
    <source>
        <strain evidence="10 11">55</strain>
    </source>
</reference>
<dbReference type="PANTHER" id="PTHR10030">
    <property type="entry name" value="ALPHA-L-FUCOSIDASE"/>
    <property type="match status" value="1"/>
</dbReference>
<dbReference type="Proteomes" id="UP001623852">
    <property type="component" value="Chromosome"/>
</dbReference>
<name>A0ABZ2UDG8_9FLAO</name>
<evidence type="ECO:0000259" key="9">
    <source>
        <dbReference type="Pfam" id="PF16757"/>
    </source>
</evidence>
<dbReference type="PANTHER" id="PTHR10030:SF37">
    <property type="entry name" value="ALPHA-L-FUCOSIDASE-RELATED"/>
    <property type="match status" value="1"/>
</dbReference>
<evidence type="ECO:0000256" key="3">
    <source>
        <dbReference type="ARBA" id="ARBA00012662"/>
    </source>
</evidence>
<dbReference type="InterPro" id="IPR016286">
    <property type="entry name" value="FUC_metazoa-typ"/>
</dbReference>
<feature type="domain" description="Glycoside hydrolase family 29 N-terminal" evidence="8">
    <location>
        <begin position="40"/>
        <end position="435"/>
    </location>
</feature>
<dbReference type="RefSeq" id="WP_406843932.1">
    <property type="nucleotide sequence ID" value="NZ_CP150845.1"/>
</dbReference>
<proteinExistence type="inferred from homology"/>
<dbReference type="InterPro" id="IPR031919">
    <property type="entry name" value="Fucosidase_C"/>
</dbReference>
<evidence type="ECO:0000256" key="2">
    <source>
        <dbReference type="ARBA" id="ARBA00007951"/>
    </source>
</evidence>
<dbReference type="PROSITE" id="PS51257">
    <property type="entry name" value="PROKAR_LIPOPROTEIN"/>
    <property type="match status" value="1"/>
</dbReference>
<feature type="signal peptide" evidence="7">
    <location>
        <begin position="1"/>
        <end position="25"/>
    </location>
</feature>
<dbReference type="Pfam" id="PF01120">
    <property type="entry name" value="Alpha_L_fucos"/>
    <property type="match status" value="1"/>
</dbReference>
<dbReference type="InterPro" id="IPR000933">
    <property type="entry name" value="Glyco_hydro_29"/>
</dbReference>
<dbReference type="Gene3D" id="2.60.40.1180">
    <property type="entry name" value="Golgi alpha-mannosidase II"/>
    <property type="match status" value="1"/>
</dbReference>
<keyword evidence="4 7" id="KW-0732">Signal</keyword>
<evidence type="ECO:0000256" key="1">
    <source>
        <dbReference type="ARBA" id="ARBA00004071"/>
    </source>
</evidence>
<keyword evidence="5" id="KW-0378">Hydrolase</keyword>
<evidence type="ECO:0000256" key="7">
    <source>
        <dbReference type="SAM" id="SignalP"/>
    </source>
</evidence>
<gene>
    <name evidence="10" type="ORF">AABD74_18910</name>
</gene>
<comment type="function">
    <text evidence="1">Alpha-L-fucosidase is responsible for hydrolyzing the alpha-1,6-linked fucose joined to the reducing-end N-acetylglucosamine of the carbohydrate moieties of glycoproteins.</text>
</comment>
<organism evidence="10 11">
    <name type="scientific">Flavobacterium soyae</name>
    <dbReference type="NCBI Taxonomy" id="2903098"/>
    <lineage>
        <taxon>Bacteria</taxon>
        <taxon>Pseudomonadati</taxon>
        <taxon>Bacteroidota</taxon>
        <taxon>Flavobacteriia</taxon>
        <taxon>Flavobacteriales</taxon>
        <taxon>Flavobacteriaceae</taxon>
        <taxon>Flavobacterium</taxon>
    </lineage>
</organism>
<dbReference type="InterPro" id="IPR017853">
    <property type="entry name" value="GH"/>
</dbReference>
<evidence type="ECO:0000256" key="4">
    <source>
        <dbReference type="ARBA" id="ARBA00022729"/>
    </source>
</evidence>
<evidence type="ECO:0000313" key="10">
    <source>
        <dbReference type="EMBL" id="WYZ19228.1"/>
    </source>
</evidence>
<dbReference type="InterPro" id="IPR057739">
    <property type="entry name" value="Glyco_hydro_29_N"/>
</dbReference>
<dbReference type="SMART" id="SM00812">
    <property type="entry name" value="Alpha_L_fucos"/>
    <property type="match status" value="1"/>
</dbReference>
<dbReference type="SUPFAM" id="SSF51445">
    <property type="entry name" value="(Trans)glycosidases"/>
    <property type="match status" value="1"/>
</dbReference>
<feature type="chain" id="PRO_5045428151" description="alpha-L-fucosidase" evidence="7">
    <location>
        <begin position="26"/>
        <end position="550"/>
    </location>
</feature>
<comment type="similarity">
    <text evidence="2">Belongs to the glycosyl hydrolase 29 family.</text>
</comment>
<keyword evidence="6" id="KW-0326">Glycosidase</keyword>
<evidence type="ECO:0000259" key="8">
    <source>
        <dbReference type="Pfam" id="PF01120"/>
    </source>
</evidence>
<feature type="domain" description="Alpha-L-fucosidase C-terminal" evidence="9">
    <location>
        <begin position="473"/>
        <end position="549"/>
    </location>
</feature>
<evidence type="ECO:0000256" key="5">
    <source>
        <dbReference type="ARBA" id="ARBA00022801"/>
    </source>
</evidence>
<protein>
    <recommendedName>
        <fullName evidence="3">alpha-L-fucosidase</fullName>
        <ecNumber evidence="3">3.2.1.51</ecNumber>
    </recommendedName>
</protein>
<sequence length="550" mass="62691">MNIKISVKLSLSIVFYILFSSCLMAQENYVSPVREGNEPVTAGKFAPTWQSLQQYKTPEWFRNAKFGIWAHWGPQCQPEQGDWFGRFMYNEGGDQYKWFVEHYGHPSKVGFKEIINDWKAQNWDPEKLVALYKRAGAQYFFAMANHHDNLDLWDSKYQEWNSVRVGPKKDIMTGWSKAAKKYGLPFGISVHATHAWTWFETSQRSDTSGPFAGIPYDGKLTKADGKGKWWEGLDPQELYAQNHPFSLNSDKDLFALWGQWNWDNGASIPSQAYCEKFYNRTIDLINKYNPDLLYFDDTALPLYPVSDAGLKIAADFYNRNMAAHNDKLEAVLFGKMLTNEQKKCMVWDVERGAPDKIEDLPWQTCTCIGDWHYSKSVYDNNGYKSAATVIHMLVDIVSKNGNLLLNIPVKGDGTIDDKEVAILEKIAAWMDVNKESIFDTRPWKQYGEGPVSDAIKPDKDQSFSEGKVKLSANDIRYNQKGNILYATLLGVPSDNISLKLLGKNKYNGKIKSIEILGSKEKLSWKQSGDSLVITKPKVIPNDIAIVLKIK</sequence>
<dbReference type="PIRSF" id="PIRSF001092">
    <property type="entry name" value="Alpha-L-fucosidase"/>
    <property type="match status" value="1"/>
</dbReference>
<evidence type="ECO:0000256" key="6">
    <source>
        <dbReference type="ARBA" id="ARBA00023295"/>
    </source>
</evidence>
<accession>A0ABZ2UDG8</accession>
<evidence type="ECO:0000313" key="11">
    <source>
        <dbReference type="Proteomes" id="UP001623852"/>
    </source>
</evidence>
<dbReference type="Pfam" id="PF16757">
    <property type="entry name" value="Fucosidase_C"/>
    <property type="match status" value="1"/>
</dbReference>
<keyword evidence="11" id="KW-1185">Reference proteome</keyword>
<dbReference type="EC" id="3.2.1.51" evidence="3"/>